<dbReference type="Proteomes" id="UP001470230">
    <property type="component" value="Unassembled WGS sequence"/>
</dbReference>
<gene>
    <name evidence="1" type="ORF">M9Y10_010870</name>
</gene>
<evidence type="ECO:0000313" key="1">
    <source>
        <dbReference type="EMBL" id="KAK8865329.1"/>
    </source>
</evidence>
<dbReference type="EMBL" id="JAPFFF010000016">
    <property type="protein sequence ID" value="KAK8865329.1"/>
    <property type="molecule type" value="Genomic_DNA"/>
</dbReference>
<evidence type="ECO:0000313" key="2">
    <source>
        <dbReference type="Proteomes" id="UP001470230"/>
    </source>
</evidence>
<name>A0ABR2INH9_9EUKA</name>
<organism evidence="1 2">
    <name type="scientific">Tritrichomonas musculus</name>
    <dbReference type="NCBI Taxonomy" id="1915356"/>
    <lineage>
        <taxon>Eukaryota</taxon>
        <taxon>Metamonada</taxon>
        <taxon>Parabasalia</taxon>
        <taxon>Tritrichomonadida</taxon>
        <taxon>Tritrichomonadidae</taxon>
        <taxon>Tritrichomonas</taxon>
    </lineage>
</organism>
<comment type="caution">
    <text evidence="1">The sequence shown here is derived from an EMBL/GenBank/DDBJ whole genome shotgun (WGS) entry which is preliminary data.</text>
</comment>
<accession>A0ABR2INH9</accession>
<protein>
    <submittedName>
        <fullName evidence="1">Uncharacterized protein</fullName>
    </submittedName>
</protein>
<proteinExistence type="predicted"/>
<reference evidence="1 2" key="1">
    <citation type="submission" date="2024-04" db="EMBL/GenBank/DDBJ databases">
        <title>Tritrichomonas musculus Genome.</title>
        <authorList>
            <person name="Alves-Ferreira E."/>
            <person name="Grigg M."/>
            <person name="Lorenzi H."/>
            <person name="Galac M."/>
        </authorList>
    </citation>
    <scope>NUCLEOTIDE SEQUENCE [LARGE SCALE GENOMIC DNA]</scope>
    <source>
        <strain evidence="1 2">EAF2021</strain>
    </source>
</reference>
<keyword evidence="2" id="KW-1185">Reference proteome</keyword>
<sequence>MISNSSQFGFSIDNDQLIKFISSHFYSIDPQKLQGLPFPILYTILSDKELKLLSEDSLFDFINQLFQSREKVDDSEKYLFYELVEFCSLSESKFNDLVEKIEEEKMTRSLWNKLKKCFFTSRSVVAKAKAEEERKSLNLGRYAVTDSRRYTTVEYENN</sequence>